<dbReference type="Proteomes" id="UP000001646">
    <property type="component" value="Chromosome 3"/>
</dbReference>
<dbReference type="InterPro" id="IPR047164">
    <property type="entry name" value="OX2G-like"/>
</dbReference>
<keyword evidence="2" id="KW-0812">Transmembrane</keyword>
<dbReference type="Bgee" id="ENSACAG00000015217">
    <property type="expression patterns" value="Expressed in adrenal gland and 10 other cell types or tissues"/>
</dbReference>
<dbReference type="GO" id="GO:0150079">
    <property type="term" value="P:negative regulation of neuroinflammatory response"/>
    <property type="evidence" value="ECO:0000318"/>
    <property type="project" value="GO_Central"/>
</dbReference>
<evidence type="ECO:0000256" key="5">
    <source>
        <dbReference type="ARBA" id="ARBA00023136"/>
    </source>
</evidence>
<organism evidence="10 11">
    <name type="scientific">Anolis carolinensis</name>
    <name type="common">Green anole</name>
    <name type="synonym">American chameleon</name>
    <dbReference type="NCBI Taxonomy" id="28377"/>
    <lineage>
        <taxon>Eukaryota</taxon>
        <taxon>Metazoa</taxon>
        <taxon>Chordata</taxon>
        <taxon>Craniata</taxon>
        <taxon>Vertebrata</taxon>
        <taxon>Euteleostomi</taxon>
        <taxon>Lepidosauria</taxon>
        <taxon>Squamata</taxon>
        <taxon>Bifurcata</taxon>
        <taxon>Unidentata</taxon>
        <taxon>Episquamata</taxon>
        <taxon>Toxicofera</taxon>
        <taxon>Iguania</taxon>
        <taxon>Dactyloidae</taxon>
        <taxon>Anolis</taxon>
    </lineage>
</organism>
<dbReference type="PANTHER" id="PTHR46841">
    <property type="entry name" value="OX-2 MEMBRANE GLYCOPROTEIN"/>
    <property type="match status" value="1"/>
</dbReference>
<dbReference type="Pfam" id="PF07686">
    <property type="entry name" value="V-set"/>
    <property type="match status" value="1"/>
</dbReference>
<dbReference type="InParanoid" id="G1KQT7"/>
<dbReference type="GO" id="GO:0043025">
    <property type="term" value="C:neuronal cell body"/>
    <property type="evidence" value="ECO:0000318"/>
    <property type="project" value="GO_Central"/>
</dbReference>
<reference evidence="10" key="3">
    <citation type="submission" date="2025-09" db="UniProtKB">
        <authorList>
            <consortium name="Ensembl"/>
        </authorList>
    </citation>
    <scope>IDENTIFICATION</scope>
</reference>
<evidence type="ECO:0000256" key="4">
    <source>
        <dbReference type="ARBA" id="ARBA00022989"/>
    </source>
</evidence>
<dbReference type="InterPro" id="IPR013106">
    <property type="entry name" value="Ig_V-set"/>
</dbReference>
<sequence>MIIFCICRLWKHGRIHSSSRQQLYLDALFFPHCSNMPPKVKEGNCSLWIFQNLIGCIILTELCRIQGAIITHNKDVELGGKATLRCTPSKLYETTQVTWQKQMNGSLVNIAVYHNVRGPKIVLPDAQFNFTVLGVNETAITFWNASIQDNGCYQCIFNTFPLGPVTGKPCLSVYAHLNTFIHYKTSKTHTDATCFATSFPHPQISWLTQGGKMNEKQVTNPNGTVSVMSSIFLNTSESQVGQELICRVKHRGKEVDLKLALPGRGHSHKNHAVLILLSIMPMVLPMN</sequence>
<dbReference type="Ensembl" id="ENSACAT00000015241.4">
    <property type="protein sequence ID" value="ENSACAP00000014938.4"/>
    <property type="gene ID" value="ENSACAG00000015217.4"/>
</dbReference>
<dbReference type="Gene3D" id="2.60.40.10">
    <property type="entry name" value="Immunoglobulins"/>
    <property type="match status" value="2"/>
</dbReference>
<keyword evidence="7" id="KW-0325">Glycoprotein</keyword>
<evidence type="ECO:0000313" key="10">
    <source>
        <dbReference type="Ensembl" id="ENSACAP00000014938.4"/>
    </source>
</evidence>
<dbReference type="GO" id="GO:0034113">
    <property type="term" value="P:heterotypic cell-cell adhesion"/>
    <property type="evidence" value="ECO:0000318"/>
    <property type="project" value="GO_Central"/>
</dbReference>
<evidence type="ECO:0000256" key="3">
    <source>
        <dbReference type="ARBA" id="ARBA00022729"/>
    </source>
</evidence>
<dbReference type="GeneTree" id="ENSGT00530000063970"/>
<dbReference type="InterPro" id="IPR007110">
    <property type="entry name" value="Ig-like_dom"/>
</dbReference>
<dbReference type="InterPro" id="IPR013162">
    <property type="entry name" value="CD80_C2-set"/>
</dbReference>
<keyword evidence="3" id="KW-0732">Signal</keyword>
<keyword evidence="11" id="KW-1185">Reference proteome</keyword>
<dbReference type="GO" id="GO:0098632">
    <property type="term" value="F:cell-cell adhesion mediator activity"/>
    <property type="evidence" value="ECO:0000318"/>
    <property type="project" value="GO_Central"/>
</dbReference>
<dbReference type="SMART" id="SM00409">
    <property type="entry name" value="IG"/>
    <property type="match status" value="1"/>
</dbReference>
<dbReference type="STRING" id="28377.ENSACAP00000014938"/>
<evidence type="ECO:0000256" key="6">
    <source>
        <dbReference type="ARBA" id="ARBA00023157"/>
    </source>
</evidence>
<dbReference type="GeneID" id="103278394"/>
<keyword evidence="6" id="KW-1015">Disulfide bond</keyword>
<evidence type="ECO:0000259" key="9">
    <source>
        <dbReference type="PROSITE" id="PS50835"/>
    </source>
</evidence>
<dbReference type="InterPro" id="IPR013783">
    <property type="entry name" value="Ig-like_fold"/>
</dbReference>
<accession>G1KQT7</accession>
<dbReference type="Pfam" id="PF08205">
    <property type="entry name" value="C2-set_2"/>
    <property type="match status" value="1"/>
</dbReference>
<dbReference type="eggNOG" id="ENOG502S5DU">
    <property type="taxonomic scope" value="Eukaryota"/>
</dbReference>
<feature type="domain" description="Ig-like" evidence="9">
    <location>
        <begin position="38"/>
        <end position="155"/>
    </location>
</feature>
<feature type="domain" description="Ig-like" evidence="9">
    <location>
        <begin position="169"/>
        <end position="260"/>
    </location>
</feature>
<gene>
    <name evidence="10" type="primary">CD200</name>
</gene>
<dbReference type="GO" id="GO:0016020">
    <property type="term" value="C:membrane"/>
    <property type="evidence" value="ECO:0007669"/>
    <property type="project" value="UniProtKB-SubCell"/>
</dbReference>
<dbReference type="GO" id="GO:0009986">
    <property type="term" value="C:cell surface"/>
    <property type="evidence" value="ECO:0000318"/>
    <property type="project" value="GO_Central"/>
</dbReference>
<dbReference type="InterPro" id="IPR036179">
    <property type="entry name" value="Ig-like_dom_sf"/>
</dbReference>
<name>G1KQT7_ANOCA</name>
<evidence type="ECO:0000256" key="7">
    <source>
        <dbReference type="ARBA" id="ARBA00023180"/>
    </source>
</evidence>
<evidence type="ECO:0000256" key="8">
    <source>
        <dbReference type="ARBA" id="ARBA00023319"/>
    </source>
</evidence>
<dbReference type="HOGENOM" id="CLU_064101_0_0_1"/>
<dbReference type="InterPro" id="IPR003599">
    <property type="entry name" value="Ig_sub"/>
</dbReference>
<dbReference type="SUPFAM" id="SSF48726">
    <property type="entry name" value="Immunoglobulin"/>
    <property type="match status" value="2"/>
</dbReference>
<reference evidence="10" key="2">
    <citation type="submission" date="2025-08" db="UniProtKB">
        <authorList>
            <consortium name="Ensembl"/>
        </authorList>
    </citation>
    <scope>IDENTIFICATION</scope>
</reference>
<keyword evidence="5" id="KW-0472">Membrane</keyword>
<comment type="subcellular location">
    <subcellularLocation>
        <location evidence="1">Membrane</location>
        <topology evidence="1">Single-pass type I membrane protein</topology>
    </subcellularLocation>
</comment>
<dbReference type="PANTHER" id="PTHR46841:SF3">
    <property type="entry name" value="OX-2 MEMBRANE GLYCOPROTEIN"/>
    <property type="match status" value="1"/>
</dbReference>
<evidence type="ECO:0000256" key="2">
    <source>
        <dbReference type="ARBA" id="ARBA00022692"/>
    </source>
</evidence>
<dbReference type="GO" id="GO:0030424">
    <property type="term" value="C:axon"/>
    <property type="evidence" value="ECO:0000318"/>
    <property type="project" value="GO_Central"/>
</dbReference>
<evidence type="ECO:0000313" key="11">
    <source>
        <dbReference type="Proteomes" id="UP000001646"/>
    </source>
</evidence>
<keyword evidence="4" id="KW-1133">Transmembrane helix</keyword>
<keyword evidence="8" id="KW-0393">Immunoglobulin domain</keyword>
<reference evidence="10 11" key="1">
    <citation type="submission" date="2009-12" db="EMBL/GenBank/DDBJ databases">
        <title>The Genome Sequence of Anolis carolinensis (Green Anole Lizard).</title>
        <authorList>
            <consortium name="The Genome Sequencing Platform"/>
            <person name="Di Palma F."/>
            <person name="Alfoldi J."/>
            <person name="Heiman D."/>
            <person name="Young S."/>
            <person name="Grabherr M."/>
            <person name="Johnson J."/>
            <person name="Lander E.S."/>
            <person name="Lindblad-Toh K."/>
        </authorList>
    </citation>
    <scope>NUCLEOTIDE SEQUENCE [LARGE SCALE GENOMIC DNA]</scope>
    <source>
        <strain evidence="10 11">JBL SC #1</strain>
    </source>
</reference>
<dbReference type="AlphaFoldDB" id="G1KQT7"/>
<dbReference type="OrthoDB" id="9422141at2759"/>
<dbReference type="PROSITE" id="PS50835">
    <property type="entry name" value="IG_LIKE"/>
    <property type="match status" value="2"/>
</dbReference>
<protein>
    <submittedName>
        <fullName evidence="10">CD200 molecule</fullName>
    </submittedName>
</protein>
<proteinExistence type="predicted"/>
<dbReference type="KEGG" id="acs:103278394"/>
<evidence type="ECO:0000256" key="1">
    <source>
        <dbReference type="ARBA" id="ARBA00004479"/>
    </source>
</evidence>